<dbReference type="Proteomes" id="UP000253472">
    <property type="component" value="Unassembled WGS sequence"/>
</dbReference>
<proteinExistence type="predicted"/>
<accession>A0A367YD23</accession>
<dbReference type="GO" id="GO:0003959">
    <property type="term" value="F:NADPH dehydrogenase activity"/>
    <property type="evidence" value="ECO:0007669"/>
    <property type="project" value="InterPro"/>
</dbReference>
<dbReference type="STRING" id="5486.A0A367YD23"/>
<keyword evidence="4" id="KW-0521">NADP</keyword>
<evidence type="ECO:0000256" key="5">
    <source>
        <dbReference type="ARBA" id="ARBA00023002"/>
    </source>
</evidence>
<dbReference type="InterPro" id="IPR044152">
    <property type="entry name" value="YqjM-like"/>
</dbReference>
<evidence type="ECO:0000256" key="1">
    <source>
        <dbReference type="ARBA" id="ARBA00001917"/>
    </source>
</evidence>
<dbReference type="InterPro" id="IPR013785">
    <property type="entry name" value="Aldolase_TIM"/>
</dbReference>
<comment type="caution">
    <text evidence="7">The sequence shown here is derived from an EMBL/GenBank/DDBJ whole genome shotgun (WGS) entry which is preliminary data.</text>
</comment>
<keyword evidence="8" id="KW-1185">Reference proteome</keyword>
<protein>
    <submittedName>
        <fullName evidence="7">NADPH dehydrogenase afvA</fullName>
    </submittedName>
</protein>
<dbReference type="SUPFAM" id="SSF51395">
    <property type="entry name" value="FMN-linked oxidoreductases"/>
    <property type="match status" value="1"/>
</dbReference>
<sequence>MSHTNQPALFQPLKLNDTLTLQNRIGVAPMCMYAASTPSNTPTQFHLIHYGLLAVRGPGLIILESTSVSPNSGLSTHDLGLWNNAQAHAMKPIVEFIREQRRVCCIQLNHGGRKVGEGKRAATGTGTGFGGAVENHFVNHCVAPSGIAFSEEHTVPRELSVEEIREIVRDFGDAAERAVKVCGFDAVEVHAGNGCLIHQFLSGLTNKREDEYGGRFENRIRLAMEVIGEVKMRVEGAPVFVKLALCDNCDDEGSWTPKEALRLADELVKIGVAVIDVTSGGIVEHGKSRYLLNEDKSLPSQVPLARQLKKHVGDRCLVACSGGLDRDVEMLNQFVNNGEFDLALFGKGFLRNTALTWTLADKLGAKVNKTTQYECAFD</sequence>
<dbReference type="GO" id="GO:0010181">
    <property type="term" value="F:FMN binding"/>
    <property type="evidence" value="ECO:0007669"/>
    <property type="project" value="InterPro"/>
</dbReference>
<dbReference type="Pfam" id="PF00724">
    <property type="entry name" value="Oxidored_FMN"/>
    <property type="match status" value="1"/>
</dbReference>
<keyword evidence="2" id="KW-0285">Flavoprotein</keyword>
<evidence type="ECO:0000256" key="3">
    <source>
        <dbReference type="ARBA" id="ARBA00022643"/>
    </source>
</evidence>
<dbReference type="AlphaFoldDB" id="A0A367YD23"/>
<reference evidence="7 8" key="1">
    <citation type="submission" date="2018-06" db="EMBL/GenBank/DDBJ databases">
        <title>Whole genome sequencing of Candida tropicalis (genome annotated by CSBL at Korea University).</title>
        <authorList>
            <person name="Ahn J."/>
        </authorList>
    </citation>
    <scope>NUCLEOTIDE SEQUENCE [LARGE SCALE GENOMIC DNA]</scope>
    <source>
        <strain evidence="7 8">ATCC 20962</strain>
    </source>
</reference>
<evidence type="ECO:0000313" key="7">
    <source>
        <dbReference type="EMBL" id="RCK63758.1"/>
    </source>
</evidence>
<dbReference type="GO" id="GO:0050661">
    <property type="term" value="F:NADP binding"/>
    <property type="evidence" value="ECO:0007669"/>
    <property type="project" value="InterPro"/>
</dbReference>
<dbReference type="InterPro" id="IPR001155">
    <property type="entry name" value="OxRdtase_FMN_N"/>
</dbReference>
<evidence type="ECO:0000313" key="8">
    <source>
        <dbReference type="Proteomes" id="UP000253472"/>
    </source>
</evidence>
<dbReference type="OrthoDB" id="72788at2759"/>
<feature type="domain" description="NADH:flavin oxidoreductase/NADH oxidase N-terminal" evidence="6">
    <location>
        <begin position="9"/>
        <end position="362"/>
    </location>
</feature>
<dbReference type="Gene3D" id="3.20.20.70">
    <property type="entry name" value="Aldolase class I"/>
    <property type="match status" value="1"/>
</dbReference>
<gene>
    <name evidence="7" type="primary">afvA_3</name>
    <name evidence="7" type="ORF">Cantr_10330</name>
</gene>
<evidence type="ECO:0000259" key="6">
    <source>
        <dbReference type="Pfam" id="PF00724"/>
    </source>
</evidence>
<organism evidence="7 8">
    <name type="scientific">Candida viswanathii</name>
    <dbReference type="NCBI Taxonomy" id="5486"/>
    <lineage>
        <taxon>Eukaryota</taxon>
        <taxon>Fungi</taxon>
        <taxon>Dikarya</taxon>
        <taxon>Ascomycota</taxon>
        <taxon>Saccharomycotina</taxon>
        <taxon>Pichiomycetes</taxon>
        <taxon>Debaryomycetaceae</taxon>
        <taxon>Candida/Lodderomyces clade</taxon>
        <taxon>Candida</taxon>
    </lineage>
</organism>
<comment type="cofactor">
    <cofactor evidence="1">
        <name>FMN</name>
        <dbReference type="ChEBI" id="CHEBI:58210"/>
    </cofactor>
</comment>
<dbReference type="PANTHER" id="PTHR43303">
    <property type="entry name" value="NADPH DEHYDROGENASE C23G7.10C-RELATED"/>
    <property type="match status" value="1"/>
</dbReference>
<keyword evidence="5" id="KW-0560">Oxidoreductase</keyword>
<evidence type="ECO:0000256" key="2">
    <source>
        <dbReference type="ARBA" id="ARBA00022630"/>
    </source>
</evidence>
<name>A0A367YD23_9ASCO</name>
<evidence type="ECO:0000256" key="4">
    <source>
        <dbReference type="ARBA" id="ARBA00022857"/>
    </source>
</evidence>
<keyword evidence="3" id="KW-0288">FMN</keyword>
<dbReference type="EMBL" id="QLNQ01000023">
    <property type="protein sequence ID" value="RCK63758.1"/>
    <property type="molecule type" value="Genomic_DNA"/>
</dbReference>
<dbReference type="PANTHER" id="PTHR43303:SF4">
    <property type="entry name" value="NADPH DEHYDROGENASE C23G7.10C-RELATED"/>
    <property type="match status" value="1"/>
</dbReference>